<proteinExistence type="inferred from homology"/>
<dbReference type="GO" id="GO:0005506">
    <property type="term" value="F:iron ion binding"/>
    <property type="evidence" value="ECO:0007669"/>
    <property type="project" value="InterPro"/>
</dbReference>
<evidence type="ECO:0000256" key="1">
    <source>
        <dbReference type="ARBA" id="ARBA00005179"/>
    </source>
</evidence>
<dbReference type="OrthoDB" id="3934656at2759"/>
<comment type="pathway">
    <text evidence="1">Secondary metabolite biosynthesis.</text>
</comment>
<dbReference type="Proteomes" id="UP000194127">
    <property type="component" value="Unassembled WGS sequence"/>
</dbReference>
<dbReference type="PROSITE" id="PS00086">
    <property type="entry name" value="CYTOCHROME_P450"/>
    <property type="match status" value="1"/>
</dbReference>
<keyword evidence="6" id="KW-1185">Reference proteome</keyword>
<organism evidence="5 6">
    <name type="scientific">Postia placenta MAD-698-R-SB12</name>
    <dbReference type="NCBI Taxonomy" id="670580"/>
    <lineage>
        <taxon>Eukaryota</taxon>
        <taxon>Fungi</taxon>
        <taxon>Dikarya</taxon>
        <taxon>Basidiomycota</taxon>
        <taxon>Agaricomycotina</taxon>
        <taxon>Agaricomycetes</taxon>
        <taxon>Polyporales</taxon>
        <taxon>Adustoporiaceae</taxon>
        <taxon>Rhodonia</taxon>
    </lineage>
</organism>
<evidence type="ECO:0000313" key="5">
    <source>
        <dbReference type="EMBL" id="OSX63584.1"/>
    </source>
</evidence>
<evidence type="ECO:0000313" key="6">
    <source>
        <dbReference type="Proteomes" id="UP000194127"/>
    </source>
</evidence>
<keyword evidence="3 4" id="KW-0408">Iron</keyword>
<keyword evidence="2 4" id="KW-0479">Metal-binding</keyword>
<dbReference type="InterPro" id="IPR017972">
    <property type="entry name" value="Cyt_P450_CS"/>
</dbReference>
<dbReference type="STRING" id="670580.A0A1X6N4Q2"/>
<name>A0A1X6N4Q2_9APHY</name>
<evidence type="ECO:0000256" key="2">
    <source>
        <dbReference type="ARBA" id="ARBA00022723"/>
    </source>
</evidence>
<sequence>PHEFKPERYGGLNAGMKVSNIAFGSGRRACPGYYFPEGTMFATVATVLAICRPLMSTDVRLSLKLASRREQSCQTFNPKANECCAAPTEMHSAPRKMSSVHSARDKDA</sequence>
<keyword evidence="4" id="KW-0349">Heme</keyword>
<evidence type="ECO:0000256" key="4">
    <source>
        <dbReference type="RuleBase" id="RU000461"/>
    </source>
</evidence>
<keyword evidence="4" id="KW-0503">Monooxygenase</keyword>
<dbReference type="Pfam" id="PF00067">
    <property type="entry name" value="p450"/>
    <property type="match status" value="1"/>
</dbReference>
<protein>
    <recommendedName>
        <fullName evidence="7">Cytochrome P450</fullName>
    </recommendedName>
</protein>
<comment type="similarity">
    <text evidence="4">Belongs to the cytochrome P450 family.</text>
</comment>
<reference evidence="5 6" key="1">
    <citation type="submission" date="2017-04" db="EMBL/GenBank/DDBJ databases">
        <title>Genome Sequence of the Model Brown-Rot Fungus Postia placenta SB12.</title>
        <authorList>
            <consortium name="DOE Joint Genome Institute"/>
            <person name="Gaskell J."/>
            <person name="Kersten P."/>
            <person name="Larrondo L.F."/>
            <person name="Canessa P."/>
            <person name="Martinez D."/>
            <person name="Hibbett D."/>
            <person name="Schmoll M."/>
            <person name="Kubicek C.P."/>
            <person name="Martinez A.T."/>
            <person name="Yadav J."/>
            <person name="Master E."/>
            <person name="Magnuson J.K."/>
            <person name="James T."/>
            <person name="Yaver D."/>
            <person name="Berka R."/>
            <person name="Labutti K."/>
            <person name="Lipzen A."/>
            <person name="Aerts A."/>
            <person name="Barry K."/>
            <person name="Henrissat B."/>
            <person name="Blanchette R."/>
            <person name="Grigoriev I."/>
            <person name="Cullen D."/>
        </authorList>
    </citation>
    <scope>NUCLEOTIDE SEQUENCE [LARGE SCALE GENOMIC DNA]</scope>
    <source>
        <strain evidence="5 6">MAD-698-R-SB12</strain>
    </source>
</reference>
<dbReference type="EMBL" id="KZ110595">
    <property type="protein sequence ID" value="OSX63584.1"/>
    <property type="molecule type" value="Genomic_DNA"/>
</dbReference>
<dbReference type="AlphaFoldDB" id="A0A1X6N4Q2"/>
<dbReference type="InterPro" id="IPR001128">
    <property type="entry name" value="Cyt_P450"/>
</dbReference>
<keyword evidence="4" id="KW-0560">Oxidoreductase</keyword>
<gene>
    <name evidence="5" type="ORF">POSPLADRAFT_1140135</name>
</gene>
<accession>A0A1X6N4Q2</accession>
<dbReference type="SUPFAM" id="SSF48264">
    <property type="entry name" value="Cytochrome P450"/>
    <property type="match status" value="1"/>
</dbReference>
<dbReference type="Gene3D" id="1.10.630.10">
    <property type="entry name" value="Cytochrome P450"/>
    <property type="match status" value="1"/>
</dbReference>
<dbReference type="InterPro" id="IPR036396">
    <property type="entry name" value="Cyt_P450_sf"/>
</dbReference>
<evidence type="ECO:0000256" key="3">
    <source>
        <dbReference type="ARBA" id="ARBA00023004"/>
    </source>
</evidence>
<dbReference type="RefSeq" id="XP_024340378.1">
    <property type="nucleotide sequence ID" value="XM_024485134.1"/>
</dbReference>
<feature type="non-terminal residue" evidence="5">
    <location>
        <position position="1"/>
    </location>
</feature>
<dbReference type="GO" id="GO:0016705">
    <property type="term" value="F:oxidoreductase activity, acting on paired donors, with incorporation or reduction of molecular oxygen"/>
    <property type="evidence" value="ECO:0007669"/>
    <property type="project" value="InterPro"/>
</dbReference>
<dbReference type="GO" id="GO:0020037">
    <property type="term" value="F:heme binding"/>
    <property type="evidence" value="ECO:0007669"/>
    <property type="project" value="InterPro"/>
</dbReference>
<dbReference type="GeneID" id="36330083"/>
<evidence type="ECO:0008006" key="7">
    <source>
        <dbReference type="Google" id="ProtNLM"/>
    </source>
</evidence>
<dbReference type="GO" id="GO:0004497">
    <property type="term" value="F:monooxygenase activity"/>
    <property type="evidence" value="ECO:0007669"/>
    <property type="project" value="UniProtKB-KW"/>
</dbReference>